<dbReference type="AlphaFoldDB" id="A0A0E9W878"/>
<accession>A0A0E9W878</accession>
<reference evidence="1" key="1">
    <citation type="submission" date="2014-11" db="EMBL/GenBank/DDBJ databases">
        <authorList>
            <person name="Amaro Gonzalez C."/>
        </authorList>
    </citation>
    <scope>NUCLEOTIDE SEQUENCE</scope>
</reference>
<dbReference type="EMBL" id="GBXM01022827">
    <property type="protein sequence ID" value="JAH85750.1"/>
    <property type="molecule type" value="Transcribed_RNA"/>
</dbReference>
<sequence>MLCWCSFIPFLQLNVRVERAHGERHLGFSGLAVGPNIHVDFISLLSSFPPLAGTVVHYNDYQHSQGNVSNDDAGHGGRFDFVAVIRPMVFCG</sequence>
<reference evidence="1" key="2">
    <citation type="journal article" date="2015" name="Fish Shellfish Immunol.">
        <title>Early steps in the European eel (Anguilla anguilla)-Vibrio vulnificus interaction in the gills: Role of the RtxA13 toxin.</title>
        <authorList>
            <person name="Callol A."/>
            <person name="Pajuelo D."/>
            <person name="Ebbesson L."/>
            <person name="Teles M."/>
            <person name="MacKenzie S."/>
            <person name="Amaro C."/>
        </authorList>
    </citation>
    <scope>NUCLEOTIDE SEQUENCE</scope>
</reference>
<name>A0A0E9W878_ANGAN</name>
<proteinExistence type="predicted"/>
<evidence type="ECO:0000313" key="1">
    <source>
        <dbReference type="EMBL" id="JAH85750.1"/>
    </source>
</evidence>
<protein>
    <submittedName>
        <fullName evidence="1">Uncharacterized protein</fullName>
    </submittedName>
</protein>
<organism evidence="1">
    <name type="scientific">Anguilla anguilla</name>
    <name type="common">European freshwater eel</name>
    <name type="synonym">Muraena anguilla</name>
    <dbReference type="NCBI Taxonomy" id="7936"/>
    <lineage>
        <taxon>Eukaryota</taxon>
        <taxon>Metazoa</taxon>
        <taxon>Chordata</taxon>
        <taxon>Craniata</taxon>
        <taxon>Vertebrata</taxon>
        <taxon>Euteleostomi</taxon>
        <taxon>Actinopterygii</taxon>
        <taxon>Neopterygii</taxon>
        <taxon>Teleostei</taxon>
        <taxon>Anguilliformes</taxon>
        <taxon>Anguillidae</taxon>
        <taxon>Anguilla</taxon>
    </lineage>
</organism>